<comment type="caution">
    <text evidence="1">The sequence shown here is derived from an EMBL/GenBank/DDBJ whole genome shotgun (WGS) entry which is preliminary data.</text>
</comment>
<proteinExistence type="predicted"/>
<protein>
    <submittedName>
        <fullName evidence="1">Heme-binding protein</fullName>
    </submittedName>
</protein>
<dbReference type="Proteomes" id="UP001601992">
    <property type="component" value="Unassembled WGS sequence"/>
</dbReference>
<dbReference type="Gene3D" id="3.30.450.150">
    <property type="entry name" value="Haem-degrading domain"/>
    <property type="match status" value="1"/>
</dbReference>
<accession>A0ABW6SEZ4</accession>
<name>A0ABW6SEZ4_9NOCA</name>
<dbReference type="PANTHER" id="PTHR34309:SF10">
    <property type="entry name" value="SLR1406 PROTEIN"/>
    <property type="match status" value="1"/>
</dbReference>
<dbReference type="RefSeq" id="WP_040830562.1">
    <property type="nucleotide sequence ID" value="NZ_JBIAQY010000022.1"/>
</dbReference>
<dbReference type="SUPFAM" id="SSF143744">
    <property type="entry name" value="GlcG-like"/>
    <property type="match status" value="1"/>
</dbReference>
<dbReference type="InterPro" id="IPR005624">
    <property type="entry name" value="PduO/GlcC-like"/>
</dbReference>
<evidence type="ECO:0000313" key="2">
    <source>
        <dbReference type="Proteomes" id="UP001601992"/>
    </source>
</evidence>
<evidence type="ECO:0000313" key="1">
    <source>
        <dbReference type="EMBL" id="MFF3573965.1"/>
    </source>
</evidence>
<dbReference type="PANTHER" id="PTHR34309">
    <property type="entry name" value="SLR1406 PROTEIN"/>
    <property type="match status" value="1"/>
</dbReference>
<organism evidence="1 2">
    <name type="scientific">Nocardia jiangxiensis</name>
    <dbReference type="NCBI Taxonomy" id="282685"/>
    <lineage>
        <taxon>Bacteria</taxon>
        <taxon>Bacillati</taxon>
        <taxon>Actinomycetota</taxon>
        <taxon>Actinomycetes</taxon>
        <taxon>Mycobacteriales</taxon>
        <taxon>Nocardiaceae</taxon>
        <taxon>Nocardia</taxon>
    </lineage>
</organism>
<dbReference type="EMBL" id="JBIAQY010000022">
    <property type="protein sequence ID" value="MFF3573965.1"/>
    <property type="molecule type" value="Genomic_DNA"/>
</dbReference>
<sequence length="143" mass="14524">MTSLTLEQASIIVDAALAAGRELDLRPLSVTVLDPGGHPIVLKREDNSGILRPEIAHAKAWGCLGMGHGGGRIARHAERSPEFFTALTAISDGRIASSRGGVLIRDAEGALLGAVGVSGDNPDNDEKAALAGIAKAGLVADAG</sequence>
<dbReference type="InterPro" id="IPR052517">
    <property type="entry name" value="GlcG_carb_metab_protein"/>
</dbReference>
<dbReference type="Pfam" id="PF03928">
    <property type="entry name" value="HbpS-like"/>
    <property type="match status" value="1"/>
</dbReference>
<keyword evidence="2" id="KW-1185">Reference proteome</keyword>
<gene>
    <name evidence="1" type="ORF">ACFYXQ_40065</name>
</gene>
<dbReference type="InterPro" id="IPR038084">
    <property type="entry name" value="PduO/GlcC-like_sf"/>
</dbReference>
<reference evidence="1 2" key="1">
    <citation type="submission" date="2024-10" db="EMBL/GenBank/DDBJ databases">
        <title>The Natural Products Discovery Center: Release of the First 8490 Sequenced Strains for Exploring Actinobacteria Biosynthetic Diversity.</title>
        <authorList>
            <person name="Kalkreuter E."/>
            <person name="Kautsar S.A."/>
            <person name="Yang D."/>
            <person name="Bader C.D."/>
            <person name="Teijaro C.N."/>
            <person name="Fluegel L."/>
            <person name="Davis C.M."/>
            <person name="Simpson J.R."/>
            <person name="Lauterbach L."/>
            <person name="Steele A.D."/>
            <person name="Gui C."/>
            <person name="Meng S."/>
            <person name="Li G."/>
            <person name="Viehrig K."/>
            <person name="Ye F."/>
            <person name="Su P."/>
            <person name="Kiefer A.F."/>
            <person name="Nichols A."/>
            <person name="Cepeda A.J."/>
            <person name="Yan W."/>
            <person name="Fan B."/>
            <person name="Jiang Y."/>
            <person name="Adhikari A."/>
            <person name="Zheng C.-J."/>
            <person name="Schuster L."/>
            <person name="Cowan T.M."/>
            <person name="Smanski M.J."/>
            <person name="Chevrette M.G."/>
            <person name="De Carvalho L.P.S."/>
            <person name="Shen B."/>
        </authorList>
    </citation>
    <scope>NUCLEOTIDE SEQUENCE [LARGE SCALE GENOMIC DNA]</scope>
    <source>
        <strain evidence="1 2">NPDC002593</strain>
    </source>
</reference>